<accession>A0A0T6BW80</accession>
<dbReference type="STRING" id="1664069.BGLY_2210"/>
<feature type="transmembrane region" description="Helical" evidence="7">
    <location>
        <begin position="349"/>
        <end position="371"/>
    </location>
</feature>
<dbReference type="EMBL" id="JARRTL010000005">
    <property type="protein sequence ID" value="MEC0483523.1"/>
    <property type="molecule type" value="Genomic_DNA"/>
</dbReference>
<dbReference type="SUPFAM" id="SSF103473">
    <property type="entry name" value="MFS general substrate transporter"/>
    <property type="match status" value="1"/>
</dbReference>
<feature type="transmembrane region" description="Helical" evidence="7">
    <location>
        <begin position="44"/>
        <end position="65"/>
    </location>
</feature>
<dbReference type="CDD" id="cd06173">
    <property type="entry name" value="MFS_MefA_like"/>
    <property type="match status" value="1"/>
</dbReference>
<feature type="transmembrane region" description="Helical" evidence="7">
    <location>
        <begin position="225"/>
        <end position="252"/>
    </location>
</feature>
<evidence type="ECO:0000256" key="6">
    <source>
        <dbReference type="ARBA" id="ARBA00023136"/>
    </source>
</evidence>
<dbReference type="PANTHER" id="PTHR23513">
    <property type="entry name" value="INTEGRAL MEMBRANE EFFLUX PROTEIN-RELATED"/>
    <property type="match status" value="1"/>
</dbReference>
<evidence type="ECO:0000256" key="5">
    <source>
        <dbReference type="ARBA" id="ARBA00022989"/>
    </source>
</evidence>
<dbReference type="InterPro" id="IPR011701">
    <property type="entry name" value="MFS"/>
</dbReference>
<evidence type="ECO:0000256" key="4">
    <source>
        <dbReference type="ARBA" id="ARBA00022692"/>
    </source>
</evidence>
<dbReference type="GO" id="GO:0005886">
    <property type="term" value="C:plasma membrane"/>
    <property type="evidence" value="ECO:0007669"/>
    <property type="project" value="UniProtKB-SubCell"/>
</dbReference>
<keyword evidence="5 7" id="KW-1133">Transmembrane helix</keyword>
<evidence type="ECO:0000256" key="1">
    <source>
        <dbReference type="ARBA" id="ARBA00004651"/>
    </source>
</evidence>
<feature type="transmembrane region" description="Helical" evidence="7">
    <location>
        <begin position="86"/>
        <end position="112"/>
    </location>
</feature>
<name>A0A0T6BW80_9BACI</name>
<dbReference type="AlphaFoldDB" id="A0A0T6BW80"/>
<dbReference type="Gene3D" id="1.20.1250.20">
    <property type="entry name" value="MFS general substrate transporter like domains"/>
    <property type="match status" value="1"/>
</dbReference>
<sequence length="419" mass="45546">MDGGNTVWQKNFTFLFCSKMVKITADSLAFNTILWFLILDGKGAIGTAFLIAVSFLPQAILGPLITPLMKTNTLKFWMFFADLTRASLMFIIPICYFNGFSPLWFIILLMLVHSATGASYDPASVSLIPKIVKEDLIQKANAIIQSAGQAVKLGAVTLCGVLIVLIGAAHTMLIILPLYIISAMLVLFIKYTVSKNRVNAQAAKSHEPYINKLKRGFMLLRRHHILFPLAIFCVFLNLGSAPWEALAAVYIAEDLNQGAIIHSIVRVLTTSGAFVMGFILTRVRVNRYGLLFVTAGIVEGTAFFITGMNSLLLLVFVAAFVLGATISAINVPEHTIIQISVDNEDQPQVYAVISMISYVMIPLGALLAGYAATVFGAGKVIAFGGLVEIIAGIGILIFTKLCKTQRSDLSQAKEDSLKL</sequence>
<keyword evidence="2" id="KW-0813">Transport</keyword>
<feature type="transmembrane region" description="Helical" evidence="7">
    <location>
        <begin position="288"/>
        <end position="305"/>
    </location>
</feature>
<keyword evidence="4 7" id="KW-0812">Transmembrane</keyword>
<reference evidence="8" key="2">
    <citation type="submission" date="2015-10" db="EMBL/GenBank/DDBJ databases">
        <authorList>
            <person name="Gilbert D.G."/>
        </authorList>
    </citation>
    <scope>NUCLEOTIDE SEQUENCE</scope>
    <source>
        <strain evidence="8">GO-13</strain>
    </source>
</reference>
<feature type="transmembrane region" description="Helical" evidence="7">
    <location>
        <begin position="20"/>
        <end position="38"/>
    </location>
</feature>
<dbReference type="OrthoDB" id="2917069at2"/>
<dbReference type="Proteomes" id="UP000036168">
    <property type="component" value="Unassembled WGS sequence"/>
</dbReference>
<dbReference type="PANTHER" id="PTHR23513:SF9">
    <property type="entry name" value="ENTEROBACTIN EXPORTER ENTS"/>
    <property type="match status" value="1"/>
</dbReference>
<dbReference type="EMBL" id="LECW02000003">
    <property type="protein sequence ID" value="KRT95462.1"/>
    <property type="molecule type" value="Genomic_DNA"/>
</dbReference>
<dbReference type="InterPro" id="IPR036259">
    <property type="entry name" value="MFS_trans_sf"/>
</dbReference>
<comment type="subcellular location">
    <subcellularLocation>
        <location evidence="1">Cell membrane</location>
        <topology evidence="1">Multi-pass membrane protein</topology>
    </subcellularLocation>
</comment>
<reference evidence="9 11" key="3">
    <citation type="submission" date="2023-03" db="EMBL/GenBank/DDBJ databases">
        <title>Agriculturally important microbes genome sequencing.</title>
        <authorList>
            <person name="Dunlap C."/>
        </authorList>
    </citation>
    <scope>NUCLEOTIDE SEQUENCE [LARGE SCALE GENOMIC DNA]</scope>
    <source>
        <strain evidence="9 11">CBP-3203</strain>
    </source>
</reference>
<protein>
    <submittedName>
        <fullName evidence="8">MFS transporter</fullName>
    </submittedName>
</protein>
<reference evidence="8 10" key="1">
    <citation type="journal article" date="2015" name="Int. J. Syst. Evol. Microbiol.">
        <title>Bacillus glycinifermentans sp. nov., isolated from fermented soybean paste.</title>
        <authorList>
            <person name="Kim S.J."/>
            <person name="Dunlap C.A."/>
            <person name="Kwon S.W."/>
            <person name="Rooney A.P."/>
        </authorList>
    </citation>
    <scope>NUCLEOTIDE SEQUENCE [LARGE SCALE GENOMIC DNA]</scope>
    <source>
        <strain evidence="8 10">GO-13</strain>
    </source>
</reference>
<evidence type="ECO:0000256" key="7">
    <source>
        <dbReference type="SAM" id="Phobius"/>
    </source>
</evidence>
<evidence type="ECO:0000256" key="2">
    <source>
        <dbReference type="ARBA" id="ARBA00022448"/>
    </source>
</evidence>
<feature type="transmembrane region" description="Helical" evidence="7">
    <location>
        <begin position="377"/>
        <end position="398"/>
    </location>
</feature>
<evidence type="ECO:0000313" key="11">
    <source>
        <dbReference type="Proteomes" id="UP001341297"/>
    </source>
</evidence>
<evidence type="ECO:0000313" key="10">
    <source>
        <dbReference type="Proteomes" id="UP000036168"/>
    </source>
</evidence>
<dbReference type="Proteomes" id="UP001341297">
    <property type="component" value="Unassembled WGS sequence"/>
</dbReference>
<gene>
    <name evidence="8" type="ORF">AB447_209720</name>
    <name evidence="9" type="ORF">P8828_01440</name>
</gene>
<comment type="caution">
    <text evidence="8">The sequence shown here is derived from an EMBL/GenBank/DDBJ whole genome shotgun (WGS) entry which is preliminary data.</text>
</comment>
<keyword evidence="11" id="KW-1185">Reference proteome</keyword>
<feature type="transmembrane region" description="Helical" evidence="7">
    <location>
        <begin position="258"/>
        <end position="281"/>
    </location>
</feature>
<proteinExistence type="predicted"/>
<evidence type="ECO:0000256" key="3">
    <source>
        <dbReference type="ARBA" id="ARBA00022475"/>
    </source>
</evidence>
<dbReference type="GO" id="GO:0022857">
    <property type="term" value="F:transmembrane transporter activity"/>
    <property type="evidence" value="ECO:0007669"/>
    <property type="project" value="InterPro"/>
</dbReference>
<keyword evidence="6 7" id="KW-0472">Membrane</keyword>
<organism evidence="8 10">
    <name type="scientific">Bacillus glycinifermentans</name>
    <dbReference type="NCBI Taxonomy" id="1664069"/>
    <lineage>
        <taxon>Bacteria</taxon>
        <taxon>Bacillati</taxon>
        <taxon>Bacillota</taxon>
        <taxon>Bacilli</taxon>
        <taxon>Bacillales</taxon>
        <taxon>Bacillaceae</taxon>
        <taxon>Bacillus</taxon>
    </lineage>
</organism>
<feature type="transmembrane region" description="Helical" evidence="7">
    <location>
        <begin position="311"/>
        <end position="329"/>
    </location>
</feature>
<dbReference type="Pfam" id="PF07690">
    <property type="entry name" value="MFS_1"/>
    <property type="match status" value="1"/>
</dbReference>
<dbReference type="RefSeq" id="WP_048355606.1">
    <property type="nucleotide sequence ID" value="NZ_CP023481.1"/>
</dbReference>
<evidence type="ECO:0000313" key="8">
    <source>
        <dbReference type="EMBL" id="KRT95462.1"/>
    </source>
</evidence>
<keyword evidence="3" id="KW-1003">Cell membrane</keyword>
<evidence type="ECO:0000313" key="9">
    <source>
        <dbReference type="EMBL" id="MEC0483523.1"/>
    </source>
</evidence>
<feature type="transmembrane region" description="Helical" evidence="7">
    <location>
        <begin position="161"/>
        <end position="189"/>
    </location>
</feature>